<dbReference type="EMBL" id="JAHRIP010057061">
    <property type="protein sequence ID" value="MEQ2302833.1"/>
    <property type="molecule type" value="Genomic_DNA"/>
</dbReference>
<feature type="region of interest" description="Disordered" evidence="1">
    <location>
        <begin position="125"/>
        <end position="151"/>
    </location>
</feature>
<accession>A0ABV0Z9F1</accession>
<evidence type="ECO:0000256" key="1">
    <source>
        <dbReference type="SAM" id="MobiDB-lite"/>
    </source>
</evidence>
<dbReference type="Proteomes" id="UP001469553">
    <property type="component" value="Unassembled WGS sequence"/>
</dbReference>
<organism evidence="2 3">
    <name type="scientific">Ameca splendens</name>
    <dbReference type="NCBI Taxonomy" id="208324"/>
    <lineage>
        <taxon>Eukaryota</taxon>
        <taxon>Metazoa</taxon>
        <taxon>Chordata</taxon>
        <taxon>Craniata</taxon>
        <taxon>Vertebrata</taxon>
        <taxon>Euteleostomi</taxon>
        <taxon>Actinopterygii</taxon>
        <taxon>Neopterygii</taxon>
        <taxon>Teleostei</taxon>
        <taxon>Neoteleostei</taxon>
        <taxon>Acanthomorphata</taxon>
        <taxon>Ovalentaria</taxon>
        <taxon>Atherinomorphae</taxon>
        <taxon>Cyprinodontiformes</taxon>
        <taxon>Goodeidae</taxon>
        <taxon>Ameca</taxon>
    </lineage>
</organism>
<evidence type="ECO:0000313" key="2">
    <source>
        <dbReference type="EMBL" id="MEQ2302833.1"/>
    </source>
</evidence>
<sequence length="348" mass="37741">MLLPSSCLRFGPTPNHTVTVGTHHKDQADRAMELKRWIKQQGETLHALYGKEVEICFSPLLLEEIEECFCETDWAAMTFEPGRNRPSPAHDSSKRRRSRRKHSTPAAAAALAELVKPTAASPQLTLAEPPAEPSSPPPGAAEFPAGFSSCPGRRRRQRAAAVGKVWVGASYASMEGPPVTASSWLFSPARVQSGPEIPQEELMRLQVRNFAEYLRVFPEELNFVHLILEAEFLERRWLDTPLPLFARGLFAPLLKAAAGCSGSSEPQLATARSSGPSGLQPVAARYCGSSGPQPAVAGSSGSCEPHHVPEEPEGGLPPLPGPEHLLAFLWGVLMELKPDTHHDTPQPV</sequence>
<gene>
    <name evidence="2" type="ORF">AMECASPLE_010788</name>
</gene>
<proteinExistence type="predicted"/>
<comment type="caution">
    <text evidence="2">The sequence shown here is derived from an EMBL/GenBank/DDBJ whole genome shotgun (WGS) entry which is preliminary data.</text>
</comment>
<feature type="region of interest" description="Disordered" evidence="1">
    <location>
        <begin position="290"/>
        <end position="320"/>
    </location>
</feature>
<protein>
    <submittedName>
        <fullName evidence="2">Uncharacterized protein</fullName>
    </submittedName>
</protein>
<keyword evidence="3" id="KW-1185">Reference proteome</keyword>
<feature type="region of interest" description="Disordered" evidence="1">
    <location>
        <begin position="79"/>
        <end position="106"/>
    </location>
</feature>
<feature type="compositionally biased region" description="Basic residues" evidence="1">
    <location>
        <begin position="93"/>
        <end position="103"/>
    </location>
</feature>
<reference evidence="2 3" key="1">
    <citation type="submission" date="2021-06" db="EMBL/GenBank/DDBJ databases">
        <authorList>
            <person name="Palmer J.M."/>
        </authorList>
    </citation>
    <scope>NUCLEOTIDE SEQUENCE [LARGE SCALE GENOMIC DNA]</scope>
    <source>
        <strain evidence="2 3">AS_MEX2019</strain>
        <tissue evidence="2">Muscle</tissue>
    </source>
</reference>
<feature type="compositionally biased region" description="Pro residues" evidence="1">
    <location>
        <begin position="130"/>
        <end position="139"/>
    </location>
</feature>
<name>A0ABV0Z9F1_9TELE</name>
<evidence type="ECO:0000313" key="3">
    <source>
        <dbReference type="Proteomes" id="UP001469553"/>
    </source>
</evidence>